<evidence type="ECO:0000256" key="2">
    <source>
        <dbReference type="ARBA" id="ARBA00023136"/>
    </source>
</evidence>
<accession>A0A7C4UDP1</accession>
<keyword evidence="2 4" id="KW-0472">Membrane</keyword>
<dbReference type="InterPro" id="IPR006664">
    <property type="entry name" value="OMP_bac"/>
</dbReference>
<evidence type="ECO:0000259" key="5">
    <source>
        <dbReference type="PROSITE" id="PS51123"/>
    </source>
</evidence>
<organism evidence="6">
    <name type="scientific">candidate division WOR-3 bacterium</name>
    <dbReference type="NCBI Taxonomy" id="2052148"/>
    <lineage>
        <taxon>Bacteria</taxon>
        <taxon>Bacteria division WOR-3</taxon>
    </lineage>
</organism>
<dbReference type="InterPro" id="IPR006690">
    <property type="entry name" value="OMPA-like_CS"/>
</dbReference>
<dbReference type="InterPro" id="IPR008969">
    <property type="entry name" value="CarboxyPept-like_regulatory"/>
</dbReference>
<dbReference type="GO" id="GO:0009279">
    <property type="term" value="C:cell outer membrane"/>
    <property type="evidence" value="ECO:0007669"/>
    <property type="project" value="UniProtKB-SubCell"/>
</dbReference>
<evidence type="ECO:0000256" key="4">
    <source>
        <dbReference type="PROSITE-ProRule" id="PRU00473"/>
    </source>
</evidence>
<protein>
    <recommendedName>
        <fullName evidence="5">OmpA-like domain-containing protein</fullName>
    </recommendedName>
</protein>
<keyword evidence="3" id="KW-0998">Cell outer membrane</keyword>
<dbReference type="PANTHER" id="PTHR30329:SF21">
    <property type="entry name" value="LIPOPROTEIN YIAD-RELATED"/>
    <property type="match status" value="1"/>
</dbReference>
<dbReference type="Gene3D" id="3.30.1330.60">
    <property type="entry name" value="OmpA-like domain"/>
    <property type="match status" value="1"/>
</dbReference>
<dbReference type="PRINTS" id="PR01021">
    <property type="entry name" value="OMPADOMAIN"/>
</dbReference>
<dbReference type="SUPFAM" id="SSF103088">
    <property type="entry name" value="OmpA-like"/>
    <property type="match status" value="1"/>
</dbReference>
<evidence type="ECO:0000313" key="6">
    <source>
        <dbReference type="EMBL" id="HGW92512.1"/>
    </source>
</evidence>
<proteinExistence type="predicted"/>
<dbReference type="CDD" id="cd07185">
    <property type="entry name" value="OmpA_C-like"/>
    <property type="match status" value="1"/>
</dbReference>
<dbReference type="PROSITE" id="PS01068">
    <property type="entry name" value="OMPA_1"/>
    <property type="match status" value="1"/>
</dbReference>
<evidence type="ECO:0000256" key="3">
    <source>
        <dbReference type="ARBA" id="ARBA00023237"/>
    </source>
</evidence>
<dbReference type="AlphaFoldDB" id="A0A7C4UDP1"/>
<dbReference type="InterPro" id="IPR050330">
    <property type="entry name" value="Bact_OuterMem_StrucFunc"/>
</dbReference>
<dbReference type="SUPFAM" id="SSF49452">
    <property type="entry name" value="Starch-binding domain-like"/>
    <property type="match status" value="1"/>
</dbReference>
<comment type="subcellular location">
    <subcellularLocation>
        <location evidence="1">Cell outer membrane</location>
    </subcellularLocation>
</comment>
<dbReference type="EMBL" id="DTHG01000099">
    <property type="protein sequence ID" value="HGW92512.1"/>
    <property type="molecule type" value="Genomic_DNA"/>
</dbReference>
<evidence type="ECO:0000256" key="1">
    <source>
        <dbReference type="ARBA" id="ARBA00004442"/>
    </source>
</evidence>
<dbReference type="Gene3D" id="2.60.40.1120">
    <property type="entry name" value="Carboxypeptidase-like, regulatory domain"/>
    <property type="match status" value="2"/>
</dbReference>
<dbReference type="PANTHER" id="PTHR30329">
    <property type="entry name" value="STATOR ELEMENT OF FLAGELLAR MOTOR COMPLEX"/>
    <property type="match status" value="1"/>
</dbReference>
<gene>
    <name evidence="6" type="ORF">ENV67_08260</name>
</gene>
<dbReference type="SUPFAM" id="SSF49464">
    <property type="entry name" value="Carboxypeptidase regulatory domain-like"/>
    <property type="match status" value="1"/>
</dbReference>
<dbReference type="GO" id="GO:0030246">
    <property type="term" value="F:carbohydrate binding"/>
    <property type="evidence" value="ECO:0007669"/>
    <property type="project" value="InterPro"/>
</dbReference>
<dbReference type="InterPro" id="IPR036737">
    <property type="entry name" value="OmpA-like_sf"/>
</dbReference>
<dbReference type="PROSITE" id="PS51123">
    <property type="entry name" value="OMPA_2"/>
    <property type="match status" value="1"/>
</dbReference>
<reference evidence="6" key="1">
    <citation type="journal article" date="2020" name="mSystems">
        <title>Genome- and Community-Level Interaction Insights into Carbon Utilization and Element Cycling Functions of Hydrothermarchaeota in Hydrothermal Sediment.</title>
        <authorList>
            <person name="Zhou Z."/>
            <person name="Liu Y."/>
            <person name="Xu W."/>
            <person name="Pan J."/>
            <person name="Luo Z.H."/>
            <person name="Li M."/>
        </authorList>
    </citation>
    <scope>NUCLEOTIDE SEQUENCE [LARGE SCALE GENOMIC DNA]</scope>
    <source>
        <strain evidence="6">SpSt-780</strain>
    </source>
</reference>
<dbReference type="Pfam" id="PF00691">
    <property type="entry name" value="OmpA"/>
    <property type="match status" value="1"/>
</dbReference>
<feature type="domain" description="OmpA-like" evidence="5">
    <location>
        <begin position="508"/>
        <end position="624"/>
    </location>
</feature>
<sequence>MEVLKMLIVFLLSYPSLTGPSGAFTVLSARSLPMANLSFFTGIQYTREHYLQRYTEANNPYGVDHHFAKGYAGLAYGIIDYLEAYIGGTFYGKYEERKDDYAGYQADLWTVGNENIYGGFKVSIPVLNDTPRIPVSIFIGFHGSGATTILDRRPEDKDLALNGNFYPTNTHKADYEGDFLLDVEIFPLMLHANLGYIRRGIRDTYTEFDTLNSYFNRLDSLNNSNSFLYGAGIELCAGPWTRLLLGVKGNVHLRDIDIKDTLMGMIGIRFTTPVGVTFDLGGEYSLINNIDVVPDWDWRNGEDYFNESGKWKFTFGFTTTNALIERKKKEVLPPPPPPKIKEGTLVVSLRDMETDEPLMGNVIFEDTTIGVYSTDITGKVTIKLKPGTYNFKLVKDGYISKQGTIHIIEDQVINIDQTLKKIYIPIGIFTGTVTDARTKKPIGAKITFLGTDEKPIVSDIETGIFKKELKEGTYNVKIEADGYVPQTIIVVIKDKETTINNISLYEQLKEKQVLVFNDINFETGKAVILPSSYPILDNIAELLKANENVKIEIGGHTDSQGSDSYNLRLSEARANAVRNYLIQKGIDPSRLIARGYGESMPIAPNTTREGRAKNRRVEFKVISQ</sequence>
<name>A0A7C4UDP1_UNCW3</name>
<dbReference type="InterPro" id="IPR013784">
    <property type="entry name" value="Carb-bd-like_fold"/>
</dbReference>
<comment type="caution">
    <text evidence="6">The sequence shown here is derived from an EMBL/GenBank/DDBJ whole genome shotgun (WGS) entry which is preliminary data.</text>
</comment>
<dbReference type="InterPro" id="IPR006665">
    <property type="entry name" value="OmpA-like"/>
</dbReference>